<gene>
    <name evidence="1" type="ORF">L6452_44231</name>
</gene>
<reference evidence="1 2" key="2">
    <citation type="journal article" date="2022" name="Mol. Ecol. Resour.">
        <title>The genomes of chicory, endive, great burdock and yacon provide insights into Asteraceae paleo-polyploidization history and plant inulin production.</title>
        <authorList>
            <person name="Fan W."/>
            <person name="Wang S."/>
            <person name="Wang H."/>
            <person name="Wang A."/>
            <person name="Jiang F."/>
            <person name="Liu H."/>
            <person name="Zhao H."/>
            <person name="Xu D."/>
            <person name="Zhang Y."/>
        </authorList>
    </citation>
    <scope>NUCLEOTIDE SEQUENCE [LARGE SCALE GENOMIC DNA]</scope>
    <source>
        <strain evidence="2">cv. Niubang</strain>
    </source>
</reference>
<evidence type="ECO:0000313" key="2">
    <source>
        <dbReference type="Proteomes" id="UP001055879"/>
    </source>
</evidence>
<accession>A0ACB8XEJ6</accession>
<dbReference type="Proteomes" id="UP001055879">
    <property type="component" value="Linkage Group LG18"/>
</dbReference>
<reference evidence="2" key="1">
    <citation type="journal article" date="2022" name="Mol. Ecol. Resour.">
        <title>The genomes of chicory, endive, great burdock and yacon provide insights into Asteraceae palaeo-polyploidization history and plant inulin production.</title>
        <authorList>
            <person name="Fan W."/>
            <person name="Wang S."/>
            <person name="Wang H."/>
            <person name="Wang A."/>
            <person name="Jiang F."/>
            <person name="Liu H."/>
            <person name="Zhao H."/>
            <person name="Xu D."/>
            <person name="Zhang Y."/>
        </authorList>
    </citation>
    <scope>NUCLEOTIDE SEQUENCE [LARGE SCALE GENOMIC DNA]</scope>
    <source>
        <strain evidence="2">cv. Niubang</strain>
    </source>
</reference>
<name>A0ACB8XEJ6_ARCLA</name>
<sequence length="138" mass="14492">MEKGTGGMWLEVQEKAVAAVAPPSSFTIVCCQGSGSGLHLPGKHLFADFFRINMKDLDSFIIGRDRCGSGAGGSVGLLLHALCDDGLLRSSGPSNPKSTATSLPQPKTGQIPCPIKTDSIATFISHSPPRCVRKRSPN</sequence>
<evidence type="ECO:0000313" key="1">
    <source>
        <dbReference type="EMBL" id="KAI3665602.1"/>
    </source>
</evidence>
<dbReference type="EMBL" id="CM042064">
    <property type="protein sequence ID" value="KAI3665602.1"/>
    <property type="molecule type" value="Genomic_DNA"/>
</dbReference>
<organism evidence="1 2">
    <name type="scientific">Arctium lappa</name>
    <name type="common">Greater burdock</name>
    <name type="synonym">Lappa major</name>
    <dbReference type="NCBI Taxonomy" id="4217"/>
    <lineage>
        <taxon>Eukaryota</taxon>
        <taxon>Viridiplantae</taxon>
        <taxon>Streptophyta</taxon>
        <taxon>Embryophyta</taxon>
        <taxon>Tracheophyta</taxon>
        <taxon>Spermatophyta</taxon>
        <taxon>Magnoliopsida</taxon>
        <taxon>eudicotyledons</taxon>
        <taxon>Gunneridae</taxon>
        <taxon>Pentapetalae</taxon>
        <taxon>asterids</taxon>
        <taxon>campanulids</taxon>
        <taxon>Asterales</taxon>
        <taxon>Asteraceae</taxon>
        <taxon>Carduoideae</taxon>
        <taxon>Cardueae</taxon>
        <taxon>Arctiinae</taxon>
        <taxon>Arctium</taxon>
    </lineage>
</organism>
<protein>
    <submittedName>
        <fullName evidence="1">Uncharacterized protein</fullName>
    </submittedName>
</protein>
<comment type="caution">
    <text evidence="1">The sequence shown here is derived from an EMBL/GenBank/DDBJ whole genome shotgun (WGS) entry which is preliminary data.</text>
</comment>
<proteinExistence type="predicted"/>
<keyword evidence="2" id="KW-1185">Reference proteome</keyword>